<evidence type="ECO:0000313" key="3">
    <source>
        <dbReference type="Proteomes" id="UP001165122"/>
    </source>
</evidence>
<dbReference type="AlphaFoldDB" id="A0A9W7ECQ4"/>
<gene>
    <name evidence="2" type="ORF">TrLO_g3901</name>
</gene>
<dbReference type="EMBL" id="BRXW01000638">
    <property type="protein sequence ID" value="GMH71473.1"/>
    <property type="molecule type" value="Genomic_DNA"/>
</dbReference>
<sequence length="209" mass="22740">MEPVVPVLSTNFNLYNSAPLAEEEEAIKKGYDKAVTMLQSLQRKKETIKKVEAMKAERKIEEDKAAALDVEESVEESVSEEVIPRAPIFSPPPVVSQRGETFQGFDETAKSVLQTLATESVPRIVVESLLRELHHASSASDRSASPSSPAIGKKQCQHCSNMCGIASLTCKLLKGGCGQRPFLKCEVDSCEKNAASGSKLCKKCLKGRE</sequence>
<reference evidence="3" key="1">
    <citation type="journal article" date="2023" name="Commun. Biol.">
        <title>Genome analysis of Parmales, the sister group of diatoms, reveals the evolutionary specialization of diatoms from phago-mixotrophs to photoautotrophs.</title>
        <authorList>
            <person name="Ban H."/>
            <person name="Sato S."/>
            <person name="Yoshikawa S."/>
            <person name="Yamada K."/>
            <person name="Nakamura Y."/>
            <person name="Ichinomiya M."/>
            <person name="Sato N."/>
            <person name="Blanc-Mathieu R."/>
            <person name="Endo H."/>
            <person name="Kuwata A."/>
            <person name="Ogata H."/>
        </authorList>
    </citation>
    <scope>NUCLEOTIDE SEQUENCE [LARGE SCALE GENOMIC DNA]</scope>
    <source>
        <strain evidence="3">NIES 3700</strain>
    </source>
</reference>
<dbReference type="Proteomes" id="UP001165122">
    <property type="component" value="Unassembled WGS sequence"/>
</dbReference>
<evidence type="ECO:0000313" key="2">
    <source>
        <dbReference type="EMBL" id="GMH71473.1"/>
    </source>
</evidence>
<proteinExistence type="predicted"/>
<name>A0A9W7ECQ4_9STRA</name>
<organism evidence="2 3">
    <name type="scientific">Triparma laevis f. longispina</name>
    <dbReference type="NCBI Taxonomy" id="1714387"/>
    <lineage>
        <taxon>Eukaryota</taxon>
        <taxon>Sar</taxon>
        <taxon>Stramenopiles</taxon>
        <taxon>Ochrophyta</taxon>
        <taxon>Bolidophyceae</taxon>
        <taxon>Parmales</taxon>
        <taxon>Triparmaceae</taxon>
        <taxon>Triparma</taxon>
    </lineage>
</organism>
<comment type="caution">
    <text evidence="2">The sequence shown here is derived from an EMBL/GenBank/DDBJ whole genome shotgun (WGS) entry which is preliminary data.</text>
</comment>
<keyword evidence="3" id="KW-1185">Reference proteome</keyword>
<keyword evidence="1" id="KW-0175">Coiled coil</keyword>
<evidence type="ECO:0000256" key="1">
    <source>
        <dbReference type="SAM" id="Coils"/>
    </source>
</evidence>
<feature type="coiled-coil region" evidence="1">
    <location>
        <begin position="44"/>
        <end position="71"/>
    </location>
</feature>
<accession>A0A9W7ECQ4</accession>
<protein>
    <submittedName>
        <fullName evidence="2">Uncharacterized protein</fullName>
    </submittedName>
</protein>